<protein>
    <submittedName>
        <fullName evidence="2">Uncharacterized protein</fullName>
    </submittedName>
</protein>
<comment type="caution">
    <text evidence="2">The sequence shown here is derived from an EMBL/GenBank/DDBJ whole genome shotgun (WGS) entry which is preliminary data.</text>
</comment>
<keyword evidence="3" id="KW-1185">Reference proteome</keyword>
<feature type="transmembrane region" description="Helical" evidence="1">
    <location>
        <begin position="56"/>
        <end position="74"/>
    </location>
</feature>
<accession>A0AAD6S7V2</accession>
<dbReference type="EMBL" id="JARJCM010000233">
    <property type="protein sequence ID" value="KAJ7021415.1"/>
    <property type="molecule type" value="Genomic_DNA"/>
</dbReference>
<evidence type="ECO:0000256" key="1">
    <source>
        <dbReference type="SAM" id="Phobius"/>
    </source>
</evidence>
<evidence type="ECO:0000313" key="2">
    <source>
        <dbReference type="EMBL" id="KAJ7021415.1"/>
    </source>
</evidence>
<dbReference type="Proteomes" id="UP001218188">
    <property type="component" value="Unassembled WGS sequence"/>
</dbReference>
<reference evidence="2" key="1">
    <citation type="submission" date="2023-03" db="EMBL/GenBank/DDBJ databases">
        <title>Massive genome expansion in bonnet fungi (Mycena s.s.) driven by repeated elements and novel gene families across ecological guilds.</title>
        <authorList>
            <consortium name="Lawrence Berkeley National Laboratory"/>
            <person name="Harder C.B."/>
            <person name="Miyauchi S."/>
            <person name="Viragh M."/>
            <person name="Kuo A."/>
            <person name="Thoen E."/>
            <person name="Andreopoulos B."/>
            <person name="Lu D."/>
            <person name="Skrede I."/>
            <person name="Drula E."/>
            <person name="Henrissat B."/>
            <person name="Morin E."/>
            <person name="Kohler A."/>
            <person name="Barry K."/>
            <person name="LaButti K."/>
            <person name="Morin E."/>
            <person name="Salamov A."/>
            <person name="Lipzen A."/>
            <person name="Mereny Z."/>
            <person name="Hegedus B."/>
            <person name="Baldrian P."/>
            <person name="Stursova M."/>
            <person name="Weitz H."/>
            <person name="Taylor A."/>
            <person name="Grigoriev I.V."/>
            <person name="Nagy L.G."/>
            <person name="Martin F."/>
            <person name="Kauserud H."/>
        </authorList>
    </citation>
    <scope>NUCLEOTIDE SEQUENCE</scope>
    <source>
        <strain evidence="2">CBHHK200</strain>
    </source>
</reference>
<keyword evidence="1" id="KW-1133">Transmembrane helix</keyword>
<sequence length="96" mass="10325">MNCTIPVDPDISGIGVRVAICAQNLLSFIPVLWALSDGEVSDYEKKKSVEAQSTTILITAFAILITAMTQAQTFSSTFTTRVRPERSRSSPTCGLG</sequence>
<feature type="transmembrane region" description="Helical" evidence="1">
    <location>
        <begin position="14"/>
        <end position="35"/>
    </location>
</feature>
<organism evidence="2 3">
    <name type="scientific">Mycena alexandri</name>
    <dbReference type="NCBI Taxonomy" id="1745969"/>
    <lineage>
        <taxon>Eukaryota</taxon>
        <taxon>Fungi</taxon>
        <taxon>Dikarya</taxon>
        <taxon>Basidiomycota</taxon>
        <taxon>Agaricomycotina</taxon>
        <taxon>Agaricomycetes</taxon>
        <taxon>Agaricomycetidae</taxon>
        <taxon>Agaricales</taxon>
        <taxon>Marasmiineae</taxon>
        <taxon>Mycenaceae</taxon>
        <taxon>Mycena</taxon>
    </lineage>
</organism>
<gene>
    <name evidence="2" type="ORF">C8F04DRAFT_1141137</name>
</gene>
<keyword evidence="1" id="KW-0812">Transmembrane</keyword>
<evidence type="ECO:0000313" key="3">
    <source>
        <dbReference type="Proteomes" id="UP001218188"/>
    </source>
</evidence>
<dbReference type="AlphaFoldDB" id="A0AAD6S7V2"/>
<keyword evidence="1" id="KW-0472">Membrane</keyword>
<proteinExistence type="predicted"/>
<name>A0AAD6S7V2_9AGAR</name>